<evidence type="ECO:0000313" key="2">
    <source>
        <dbReference type="Proteomes" id="UP000182229"/>
    </source>
</evidence>
<dbReference type="EMBL" id="MPIN01000005">
    <property type="protein sequence ID" value="OJH38882.1"/>
    <property type="molecule type" value="Genomic_DNA"/>
</dbReference>
<keyword evidence="2" id="KW-1185">Reference proteome</keyword>
<dbReference type="RefSeq" id="WP_071900317.1">
    <property type="nucleotide sequence ID" value="NZ_MPIN01000005.1"/>
</dbReference>
<reference evidence="1 2" key="2">
    <citation type="submission" date="2016-12" db="EMBL/GenBank/DDBJ databases">
        <title>Draft Genome Sequence of Cystobacter ferrugineus Strain Cbfe23.</title>
        <authorList>
            <person name="Akbar S."/>
            <person name="Dowd S.E."/>
            <person name="Stevens D.C."/>
        </authorList>
    </citation>
    <scope>NUCLEOTIDE SEQUENCE [LARGE SCALE GENOMIC DNA]</scope>
    <source>
        <strain evidence="1 2">Cbfe23</strain>
    </source>
</reference>
<protein>
    <submittedName>
        <fullName evidence="1">Uncharacterized protein</fullName>
    </submittedName>
</protein>
<organism evidence="1 2">
    <name type="scientific">Cystobacter ferrugineus</name>
    <dbReference type="NCBI Taxonomy" id="83449"/>
    <lineage>
        <taxon>Bacteria</taxon>
        <taxon>Pseudomonadati</taxon>
        <taxon>Myxococcota</taxon>
        <taxon>Myxococcia</taxon>
        <taxon>Myxococcales</taxon>
        <taxon>Cystobacterineae</taxon>
        <taxon>Archangiaceae</taxon>
        <taxon>Cystobacter</taxon>
    </lineage>
</organism>
<reference evidence="2" key="1">
    <citation type="submission" date="2016-11" db="EMBL/GenBank/DDBJ databases">
        <authorList>
            <person name="Shukria A."/>
            <person name="Stevens D.C."/>
        </authorList>
    </citation>
    <scope>NUCLEOTIDE SEQUENCE [LARGE SCALE GENOMIC DNA]</scope>
    <source>
        <strain evidence="2">Cbfe23</strain>
    </source>
</reference>
<sequence length="269" mass="31339">MTTPRFPVLEFPEMLYGHTEDIIREVRTQGQSWAREYLETGAFSLPRRMLPVPPGELLVMDPVGHFDVNLRPRWQVHLFINVFMSLSDGVAKEERQRMEESFEAFCLSTPWGALFQSVSQSPPESAERMARRLAALLRFWDVLQAPRYAFWAFQWRDCSLEELMDYLYRKTLEAWCPGGPASVREHLALTVERMARATREECMEAVLRFIPVLLELKHDLKHREVLSDPDFLREHLAALPSKDFERCSSAYLYAVSGLLADWDGELERQ</sequence>
<proteinExistence type="predicted"/>
<dbReference type="AlphaFoldDB" id="A0A1L9B9G3"/>
<gene>
    <name evidence="1" type="ORF">BON30_21925</name>
</gene>
<dbReference type="Proteomes" id="UP000182229">
    <property type="component" value="Unassembled WGS sequence"/>
</dbReference>
<comment type="caution">
    <text evidence="1">The sequence shown here is derived from an EMBL/GenBank/DDBJ whole genome shotgun (WGS) entry which is preliminary data.</text>
</comment>
<name>A0A1L9B9G3_9BACT</name>
<accession>A0A1L9B9G3</accession>
<evidence type="ECO:0000313" key="1">
    <source>
        <dbReference type="EMBL" id="OJH38882.1"/>
    </source>
</evidence>
<dbReference type="OrthoDB" id="9866579at2"/>